<dbReference type="PANTHER" id="PTHR43489:SF7">
    <property type="entry name" value="3-DEHYDRO-D-GULOSIDE 4-EPIMERASE-RELATED"/>
    <property type="match status" value="1"/>
</dbReference>
<dbReference type="PANTHER" id="PTHR43489">
    <property type="entry name" value="ISOMERASE"/>
    <property type="match status" value="1"/>
</dbReference>
<keyword evidence="1 3" id="KW-0413">Isomerase</keyword>
<dbReference type="EC" id="5.1.3.-" evidence="3"/>
<comment type="caution">
    <text evidence="3">The sequence shown here is derived from an EMBL/GenBank/DDBJ whole genome shotgun (WGS) entry which is preliminary data.</text>
</comment>
<reference evidence="3" key="1">
    <citation type="submission" date="2019-08" db="EMBL/GenBank/DDBJ databases">
        <authorList>
            <person name="Kucharzyk K."/>
            <person name="Murdoch R.W."/>
            <person name="Higgins S."/>
            <person name="Loffler F."/>
        </authorList>
    </citation>
    <scope>NUCLEOTIDE SEQUENCE</scope>
</reference>
<evidence type="ECO:0000259" key="2">
    <source>
        <dbReference type="Pfam" id="PF01261"/>
    </source>
</evidence>
<sequence length="180" mass="19491">MQRLKGFLDAASVLGAKVIVGCLRGNVPSPEQKQESLELLAEALAHADLYALERGVTLLLEPINRYENNYLCSVGDAADFIRSAGLASTGILADTFHMNIEERDLISAILDNAGLIQYIHAADSNRLYPGGGHTDFPALFAALKQSGYKGEISAECLPLPSDELAAKRWLQNMKGYLSNL</sequence>
<dbReference type="Pfam" id="PF01261">
    <property type="entry name" value="AP_endonuc_2"/>
    <property type="match status" value="1"/>
</dbReference>
<dbReference type="InterPro" id="IPR036237">
    <property type="entry name" value="Xyl_isomerase-like_sf"/>
</dbReference>
<dbReference type="Gene3D" id="3.20.20.150">
    <property type="entry name" value="Divalent-metal-dependent TIM barrel enzymes"/>
    <property type="match status" value="1"/>
</dbReference>
<accession>A0A645FFV4</accession>
<gene>
    <name evidence="3" type="primary">iolO_6</name>
    <name evidence="3" type="ORF">SDC9_159690</name>
</gene>
<dbReference type="GO" id="GO:0016853">
    <property type="term" value="F:isomerase activity"/>
    <property type="evidence" value="ECO:0007669"/>
    <property type="project" value="UniProtKB-KW"/>
</dbReference>
<evidence type="ECO:0000256" key="1">
    <source>
        <dbReference type="ARBA" id="ARBA00023235"/>
    </source>
</evidence>
<organism evidence="3">
    <name type="scientific">bioreactor metagenome</name>
    <dbReference type="NCBI Taxonomy" id="1076179"/>
    <lineage>
        <taxon>unclassified sequences</taxon>
        <taxon>metagenomes</taxon>
        <taxon>ecological metagenomes</taxon>
    </lineage>
</organism>
<protein>
    <submittedName>
        <fullName evidence="3">5-keto-L-gluconate epimerase</fullName>
        <ecNumber evidence="3">5.1.3.-</ecNumber>
    </submittedName>
</protein>
<name>A0A645FFV4_9ZZZZ</name>
<dbReference type="InterPro" id="IPR050417">
    <property type="entry name" value="Sugar_Epim/Isomerase"/>
</dbReference>
<dbReference type="EMBL" id="VSSQ01058708">
    <property type="protein sequence ID" value="MPN12372.1"/>
    <property type="molecule type" value="Genomic_DNA"/>
</dbReference>
<dbReference type="InterPro" id="IPR013022">
    <property type="entry name" value="Xyl_isomerase-like_TIM-brl"/>
</dbReference>
<dbReference type="SUPFAM" id="SSF51658">
    <property type="entry name" value="Xylose isomerase-like"/>
    <property type="match status" value="1"/>
</dbReference>
<proteinExistence type="predicted"/>
<evidence type="ECO:0000313" key="3">
    <source>
        <dbReference type="EMBL" id="MPN12372.1"/>
    </source>
</evidence>
<dbReference type="AlphaFoldDB" id="A0A645FFV4"/>
<feature type="domain" description="Xylose isomerase-like TIM barrel" evidence="2">
    <location>
        <begin position="3"/>
        <end position="171"/>
    </location>
</feature>